<name>A0A1A8WL69_PLAOA</name>
<dbReference type="PROSITE" id="PS51257">
    <property type="entry name" value="PROKAR_LIPOPROTEIN"/>
    <property type="match status" value="1"/>
</dbReference>
<evidence type="ECO:0008006" key="4">
    <source>
        <dbReference type="Google" id="ProtNLM"/>
    </source>
</evidence>
<protein>
    <recommendedName>
        <fullName evidence="4">PIR Superfamily Protein</fullName>
    </recommendedName>
</protein>
<dbReference type="AlphaFoldDB" id="A0A1A8WL69"/>
<proteinExistence type="predicted"/>
<feature type="chain" id="PRO_5008381043" description="PIR Superfamily Protein" evidence="1">
    <location>
        <begin position="26"/>
        <end position="85"/>
    </location>
</feature>
<evidence type="ECO:0000256" key="1">
    <source>
        <dbReference type="SAM" id="SignalP"/>
    </source>
</evidence>
<evidence type="ECO:0000313" key="3">
    <source>
        <dbReference type="Proteomes" id="UP000078546"/>
    </source>
</evidence>
<feature type="signal peptide" evidence="1">
    <location>
        <begin position="1"/>
        <end position="25"/>
    </location>
</feature>
<dbReference type="Proteomes" id="UP000078546">
    <property type="component" value="Unassembled WGS sequence"/>
</dbReference>
<reference evidence="3" key="1">
    <citation type="submission" date="2016-05" db="EMBL/GenBank/DDBJ databases">
        <authorList>
            <person name="Naeem Raeece"/>
        </authorList>
    </citation>
    <scope>NUCLEOTIDE SEQUENCE [LARGE SCALE GENOMIC DNA]</scope>
</reference>
<evidence type="ECO:0000313" key="2">
    <source>
        <dbReference type="EMBL" id="SBS93682.1"/>
    </source>
</evidence>
<organism evidence="2 3">
    <name type="scientific">Plasmodium ovale curtisi</name>
    <dbReference type="NCBI Taxonomy" id="864141"/>
    <lineage>
        <taxon>Eukaryota</taxon>
        <taxon>Sar</taxon>
        <taxon>Alveolata</taxon>
        <taxon>Apicomplexa</taxon>
        <taxon>Aconoidasida</taxon>
        <taxon>Haemosporida</taxon>
        <taxon>Plasmodiidae</taxon>
        <taxon>Plasmodium</taxon>
        <taxon>Plasmodium (Plasmodium)</taxon>
    </lineage>
</organism>
<gene>
    <name evidence="2" type="ORF">POVCU1_026330</name>
</gene>
<accession>A0A1A8WL69</accession>
<dbReference type="EMBL" id="FLQV01000486">
    <property type="protein sequence ID" value="SBS93682.1"/>
    <property type="molecule type" value="Genomic_DNA"/>
</dbReference>
<keyword evidence="1" id="KW-0732">Signal</keyword>
<sequence length="85" mass="9438">MSKGLFVAVIPLILFFSCIIQQCANYTNNLEKSSRALATSKSFSLGSREAHPRLHCMAVNPICRISDIFCDTGKRMRIAMQNAVT</sequence>